<evidence type="ECO:0000313" key="1">
    <source>
        <dbReference type="EMBL" id="KRP93807.1"/>
    </source>
</evidence>
<sequence length="78" mass="8985">MSTTTLGGKISFRFAYTLPFTFSVMRPLVGMLVRTKYPVILITHRNKAHLSQTGLDTWERRFGHNQCLFAVLPKLMLQ</sequence>
<evidence type="ECO:0000313" key="2">
    <source>
        <dbReference type="Proteomes" id="UP000051380"/>
    </source>
</evidence>
<comment type="caution">
    <text evidence="1">The sequence shown here is derived from an EMBL/GenBank/DDBJ whole genome shotgun (WGS) entry which is preliminary data.</text>
</comment>
<gene>
    <name evidence="1" type="ORF">AOQ72_21260</name>
</gene>
<name>A0A0R3C8C5_9BRAD</name>
<reference evidence="1 2" key="1">
    <citation type="submission" date="2015-09" db="EMBL/GenBank/DDBJ databases">
        <title>Draft Genome Sequence of the Strain BR 3267 (Bradyrhizobium yuanmingense) recommended as inoculant for cowpea in Brazil.</title>
        <authorList>
            <person name="Simoes-Araujo J.L."/>
            <person name="Zilli J.E."/>
        </authorList>
    </citation>
    <scope>NUCLEOTIDE SEQUENCE [LARGE SCALE GENOMIC DNA]</scope>
    <source>
        <strain evidence="1 2">BR3267</strain>
    </source>
</reference>
<accession>A0A0R3C8C5</accession>
<organism evidence="1 2">
    <name type="scientific">Bradyrhizobium yuanmingense</name>
    <dbReference type="NCBI Taxonomy" id="108015"/>
    <lineage>
        <taxon>Bacteria</taxon>
        <taxon>Pseudomonadati</taxon>
        <taxon>Pseudomonadota</taxon>
        <taxon>Alphaproteobacteria</taxon>
        <taxon>Hyphomicrobiales</taxon>
        <taxon>Nitrobacteraceae</taxon>
        <taxon>Bradyrhizobium</taxon>
    </lineage>
</organism>
<dbReference type="EMBL" id="LJYF01000029">
    <property type="protein sequence ID" value="KRP93807.1"/>
    <property type="molecule type" value="Genomic_DNA"/>
</dbReference>
<dbReference type="Proteomes" id="UP000051380">
    <property type="component" value="Unassembled WGS sequence"/>
</dbReference>
<proteinExistence type="predicted"/>
<protein>
    <submittedName>
        <fullName evidence="1">Uncharacterized protein</fullName>
    </submittedName>
</protein>
<dbReference type="AlphaFoldDB" id="A0A0R3C8C5"/>